<dbReference type="CDD" id="cd00067">
    <property type="entry name" value="GAL4"/>
    <property type="match status" value="1"/>
</dbReference>
<dbReference type="InterPro" id="IPR001138">
    <property type="entry name" value="Zn2Cys6_DnaBD"/>
</dbReference>
<sequence>MAQHNHGSSLSGDLKRKRSLSHDHMHPAQAPKQAKTSNHLQINYLARHNEVDLPLLTNDDTLPNILSLLSDYQGVLDRHESMACNLGARPLGPILIKRFERLFDGPPRVLKSHGKDGTTVTWLDVVEFARNKPEQFQLGQMSEGIRVCQFYTKQCRVQISEEDFVLISSGIPQKMIPPQPIIEDEEKELGTLEILERNLGQICQLADQVAARTRQLNHRLKGRKQAILDRRATASPTPPIRPASPSNVALMNGASQAGANHTHSNPSNQSSPGGFVAVNSRPHAENGASTSTRHELLSKFHTTTERRTPTQAGNGTPDSRRPSIGPHAIPHSATPIPHVSKPPKPVDAGPSGPLQPRPLHMSDSELHQVMNSPVPIPNTPSSLLPAASQRAQPPQDKDDGGPFKAEMVHRMENLAKGERILPPCDRCRRLHMDCLKNLTACMGCTKKHAKCSWREVRENEIPGGTYSHPASTGIMSGMHSESDEGEVGPCHGSGMHIERASTRSPAGMSPQRGGMTPSHLGPSPAPQHQQQQQQHPPHEHRIPPSHDSPPPPHERDANRVEAQLQEAAKSGLAHASARLGGGPENGKAPEYQAMVA</sequence>
<dbReference type="Proteomes" id="UP000800036">
    <property type="component" value="Unassembled WGS sequence"/>
</dbReference>
<evidence type="ECO:0000256" key="2">
    <source>
        <dbReference type="SAM" id="MobiDB-lite"/>
    </source>
</evidence>
<feature type="compositionally biased region" description="Low complexity" evidence="2">
    <location>
        <begin position="526"/>
        <end position="535"/>
    </location>
</feature>
<feature type="compositionally biased region" description="Polar residues" evidence="2">
    <location>
        <begin position="244"/>
        <end position="272"/>
    </location>
</feature>
<accession>A0A6A5UKI9</accession>
<keyword evidence="1" id="KW-0539">Nucleus</keyword>
<evidence type="ECO:0000256" key="1">
    <source>
        <dbReference type="ARBA" id="ARBA00023242"/>
    </source>
</evidence>
<protein>
    <recommendedName>
        <fullName evidence="5">Zn(2)-C6 fungal-type domain-containing protein</fullName>
    </recommendedName>
</protein>
<feature type="compositionally biased region" description="Polar residues" evidence="2">
    <location>
        <begin position="1"/>
        <end position="11"/>
    </location>
</feature>
<organism evidence="3 4">
    <name type="scientific">Bimuria novae-zelandiae CBS 107.79</name>
    <dbReference type="NCBI Taxonomy" id="1447943"/>
    <lineage>
        <taxon>Eukaryota</taxon>
        <taxon>Fungi</taxon>
        <taxon>Dikarya</taxon>
        <taxon>Ascomycota</taxon>
        <taxon>Pezizomycotina</taxon>
        <taxon>Dothideomycetes</taxon>
        <taxon>Pleosporomycetidae</taxon>
        <taxon>Pleosporales</taxon>
        <taxon>Massarineae</taxon>
        <taxon>Didymosphaeriaceae</taxon>
        <taxon>Bimuria</taxon>
    </lineage>
</organism>
<feature type="region of interest" description="Disordered" evidence="2">
    <location>
        <begin position="221"/>
        <end position="399"/>
    </location>
</feature>
<dbReference type="GO" id="GO:0000981">
    <property type="term" value="F:DNA-binding transcription factor activity, RNA polymerase II-specific"/>
    <property type="evidence" value="ECO:0007669"/>
    <property type="project" value="InterPro"/>
</dbReference>
<dbReference type="OrthoDB" id="5422841at2759"/>
<keyword evidence="4" id="KW-1185">Reference proteome</keyword>
<evidence type="ECO:0008006" key="5">
    <source>
        <dbReference type="Google" id="ProtNLM"/>
    </source>
</evidence>
<name>A0A6A5UKI9_9PLEO</name>
<reference evidence="3" key="1">
    <citation type="journal article" date="2020" name="Stud. Mycol.">
        <title>101 Dothideomycetes genomes: a test case for predicting lifestyles and emergence of pathogens.</title>
        <authorList>
            <person name="Haridas S."/>
            <person name="Albert R."/>
            <person name="Binder M."/>
            <person name="Bloem J."/>
            <person name="Labutti K."/>
            <person name="Salamov A."/>
            <person name="Andreopoulos B."/>
            <person name="Baker S."/>
            <person name="Barry K."/>
            <person name="Bills G."/>
            <person name="Bluhm B."/>
            <person name="Cannon C."/>
            <person name="Castanera R."/>
            <person name="Culley D."/>
            <person name="Daum C."/>
            <person name="Ezra D."/>
            <person name="Gonzalez J."/>
            <person name="Henrissat B."/>
            <person name="Kuo A."/>
            <person name="Liang C."/>
            <person name="Lipzen A."/>
            <person name="Lutzoni F."/>
            <person name="Magnuson J."/>
            <person name="Mondo S."/>
            <person name="Nolan M."/>
            <person name="Ohm R."/>
            <person name="Pangilinan J."/>
            <person name="Park H.-J."/>
            <person name="Ramirez L."/>
            <person name="Alfaro M."/>
            <person name="Sun H."/>
            <person name="Tritt A."/>
            <person name="Yoshinaga Y."/>
            <person name="Zwiers L.-H."/>
            <person name="Turgeon B."/>
            <person name="Goodwin S."/>
            <person name="Spatafora J."/>
            <person name="Crous P."/>
            <person name="Grigoriev I."/>
        </authorList>
    </citation>
    <scope>NUCLEOTIDE SEQUENCE</scope>
    <source>
        <strain evidence="3">CBS 107.79</strain>
    </source>
</reference>
<evidence type="ECO:0000313" key="4">
    <source>
        <dbReference type="Proteomes" id="UP000800036"/>
    </source>
</evidence>
<dbReference type="AlphaFoldDB" id="A0A6A5UKI9"/>
<feature type="region of interest" description="Disordered" evidence="2">
    <location>
        <begin position="476"/>
        <end position="596"/>
    </location>
</feature>
<gene>
    <name evidence="3" type="ORF">BU23DRAFT_489558</name>
</gene>
<feature type="compositionally biased region" description="Basic and acidic residues" evidence="2">
    <location>
        <begin position="292"/>
        <end position="308"/>
    </location>
</feature>
<dbReference type="EMBL" id="ML976762">
    <property type="protein sequence ID" value="KAF1965451.1"/>
    <property type="molecule type" value="Genomic_DNA"/>
</dbReference>
<feature type="region of interest" description="Disordered" evidence="2">
    <location>
        <begin position="1"/>
        <end position="36"/>
    </location>
</feature>
<dbReference type="GO" id="GO:0008270">
    <property type="term" value="F:zinc ion binding"/>
    <property type="evidence" value="ECO:0007669"/>
    <property type="project" value="InterPro"/>
</dbReference>
<evidence type="ECO:0000313" key="3">
    <source>
        <dbReference type="EMBL" id="KAF1965451.1"/>
    </source>
</evidence>
<proteinExistence type="predicted"/>